<keyword evidence="4" id="KW-0175">Coiled coil</keyword>
<keyword evidence="3" id="KW-0472">Membrane</keyword>
<dbReference type="PANTHER" id="PTHR28664:SF4">
    <property type="entry name" value="TIGHT JUNCTION-ASSOCIATED PROTEIN 1"/>
    <property type="match status" value="1"/>
</dbReference>
<dbReference type="RefSeq" id="XP_055880130.1">
    <property type="nucleotide sequence ID" value="XM_056024155.1"/>
</dbReference>
<dbReference type="RefSeq" id="XP_055880128.1">
    <property type="nucleotide sequence ID" value="XM_056024153.1"/>
</dbReference>
<evidence type="ECO:0000256" key="1">
    <source>
        <dbReference type="ARBA" id="ARBA00004170"/>
    </source>
</evidence>
<evidence type="ECO:0000313" key="9">
    <source>
        <dbReference type="RefSeq" id="XP_055880130.1"/>
    </source>
</evidence>
<reference evidence="7 8" key="1">
    <citation type="submission" date="2025-04" db="UniProtKB">
        <authorList>
            <consortium name="RefSeq"/>
        </authorList>
    </citation>
    <scope>IDENTIFICATION</scope>
</reference>
<dbReference type="OrthoDB" id="10068192at2759"/>
<protein>
    <submittedName>
        <fullName evidence="7 8">Brain-enriched guanylate kinase-associated protein-like isoform X1</fullName>
    </submittedName>
</protein>
<evidence type="ECO:0000256" key="4">
    <source>
        <dbReference type="SAM" id="Coils"/>
    </source>
</evidence>
<dbReference type="Proteomes" id="UP001165740">
    <property type="component" value="Chromosome 3"/>
</dbReference>
<evidence type="ECO:0000256" key="3">
    <source>
        <dbReference type="ARBA" id="ARBA00023136"/>
    </source>
</evidence>
<proteinExistence type="predicted"/>
<sequence>MTPSICKECGCRCDSCGNRADSYQSCPNSLDLHQQIAELHSQLQRSNSHISNIEHELLDNKQAMDVELAKTREDLSRLRERYERLLESHKKMQKINHDLEDKLLKMVGIFENEKLSLQTEISSVMNKLVDARILINQLDEESERYRMDCNTAVQLLQCKPSNFVSHKLNTLPIDLQDRLRQHMTREQIMAAENGVSMQEEQKLIRVPMATFPPCAMVFSLNQNINKPSDQHNESDASKGFVPMSLITRVLTQRESRKTYPRMFLCMACKKDVFHEDKGCQVDLLPTTPRSVEITSRPTVERSQSFIHSLSPRNSMNSLRGGNNFNFSSKEYSTSTSLENDY</sequence>
<keyword evidence="6" id="KW-1185">Reference proteome</keyword>
<name>A0A9W2ZYV3_BIOGL</name>
<dbReference type="GeneID" id="106064820"/>
<accession>A0A9W2ZYV3</accession>
<dbReference type="GO" id="GO:0016020">
    <property type="term" value="C:membrane"/>
    <property type="evidence" value="ECO:0007669"/>
    <property type="project" value="UniProtKB-SubCell"/>
</dbReference>
<feature type="coiled-coil region" evidence="4">
    <location>
        <begin position="61"/>
        <end position="102"/>
    </location>
</feature>
<evidence type="ECO:0000256" key="2">
    <source>
        <dbReference type="ARBA" id="ARBA00022553"/>
    </source>
</evidence>
<evidence type="ECO:0000313" key="8">
    <source>
        <dbReference type="RefSeq" id="XP_055880129.1"/>
    </source>
</evidence>
<dbReference type="OMA" id="NDCNIAI"/>
<feature type="region of interest" description="Disordered" evidence="5">
    <location>
        <begin position="294"/>
        <end position="323"/>
    </location>
</feature>
<keyword evidence="2" id="KW-0597">Phosphoprotein</keyword>
<dbReference type="RefSeq" id="XP_055880129.1">
    <property type="nucleotide sequence ID" value="XM_056024154.1"/>
</dbReference>
<comment type="subcellular location">
    <subcellularLocation>
        <location evidence="1">Membrane</location>
        <topology evidence="1">Peripheral membrane protein</topology>
    </subcellularLocation>
</comment>
<gene>
    <name evidence="7 8 9" type="primary">LOC106064820</name>
</gene>
<dbReference type="AlphaFoldDB" id="A0A9W2ZYV3"/>
<dbReference type="PANTHER" id="PTHR28664">
    <property type="entry name" value="TIGHT JUNCTION-ASSOCIATED PROTEIN 1"/>
    <property type="match status" value="1"/>
</dbReference>
<evidence type="ECO:0000313" key="7">
    <source>
        <dbReference type="RefSeq" id="XP_055880128.1"/>
    </source>
</evidence>
<dbReference type="InterPro" id="IPR043441">
    <property type="entry name" value="Tjap1/BEGAIN"/>
</dbReference>
<organism evidence="6 7">
    <name type="scientific">Biomphalaria glabrata</name>
    <name type="common">Bloodfluke planorb</name>
    <name type="synonym">Freshwater snail</name>
    <dbReference type="NCBI Taxonomy" id="6526"/>
    <lineage>
        <taxon>Eukaryota</taxon>
        <taxon>Metazoa</taxon>
        <taxon>Spiralia</taxon>
        <taxon>Lophotrochozoa</taxon>
        <taxon>Mollusca</taxon>
        <taxon>Gastropoda</taxon>
        <taxon>Heterobranchia</taxon>
        <taxon>Euthyneura</taxon>
        <taxon>Panpulmonata</taxon>
        <taxon>Hygrophila</taxon>
        <taxon>Lymnaeoidea</taxon>
        <taxon>Planorbidae</taxon>
        <taxon>Biomphalaria</taxon>
    </lineage>
</organism>
<evidence type="ECO:0000256" key="5">
    <source>
        <dbReference type="SAM" id="MobiDB-lite"/>
    </source>
</evidence>
<evidence type="ECO:0000313" key="6">
    <source>
        <dbReference type="Proteomes" id="UP001165740"/>
    </source>
</evidence>